<gene>
    <name evidence="2" type="ORF">G3256_07930</name>
</gene>
<dbReference type="Proteomes" id="UP000503308">
    <property type="component" value="Chromosome"/>
</dbReference>
<evidence type="ECO:0000313" key="3">
    <source>
        <dbReference type="Proteomes" id="UP000503308"/>
    </source>
</evidence>
<accession>A0A858STH2</accession>
<dbReference type="GO" id="GO:0003676">
    <property type="term" value="F:nucleic acid binding"/>
    <property type="evidence" value="ECO:0007669"/>
    <property type="project" value="InterPro"/>
</dbReference>
<protein>
    <submittedName>
        <fullName evidence="2">HNH endonuclease</fullName>
    </submittedName>
</protein>
<keyword evidence="2" id="KW-0255">Endonuclease</keyword>
<keyword evidence="2" id="KW-0378">Hydrolase</keyword>
<dbReference type="Gene3D" id="1.10.30.50">
    <property type="match status" value="1"/>
</dbReference>
<dbReference type="GO" id="GO:0008270">
    <property type="term" value="F:zinc ion binding"/>
    <property type="evidence" value="ECO:0007669"/>
    <property type="project" value="InterPro"/>
</dbReference>
<dbReference type="KEGG" id="rpon:G3256_07930"/>
<feature type="domain" description="HNH nuclease" evidence="1">
    <location>
        <begin position="374"/>
        <end position="433"/>
    </location>
</feature>
<dbReference type="GO" id="GO:0004519">
    <property type="term" value="F:endonuclease activity"/>
    <property type="evidence" value="ECO:0007669"/>
    <property type="project" value="UniProtKB-KW"/>
</dbReference>
<evidence type="ECO:0000259" key="1">
    <source>
        <dbReference type="SMART" id="SM00507"/>
    </source>
</evidence>
<keyword evidence="3" id="KW-1185">Reference proteome</keyword>
<reference evidence="2 3" key="1">
    <citation type="submission" date="2020-02" db="EMBL/GenBank/DDBJ databases">
        <title>Genome sequence of Roseobacter ponti.</title>
        <authorList>
            <person name="Hollensteiner J."/>
            <person name="Schneider D."/>
            <person name="Poehlein A."/>
            <person name="Daniel R."/>
        </authorList>
    </citation>
    <scope>NUCLEOTIDE SEQUENCE [LARGE SCALE GENOMIC DNA]</scope>
    <source>
        <strain evidence="2 3">DSM 106830</strain>
    </source>
</reference>
<keyword evidence="2" id="KW-0540">Nuclease</keyword>
<dbReference type="InterPro" id="IPR003615">
    <property type="entry name" value="HNH_nuc"/>
</dbReference>
<dbReference type="CDD" id="cd00085">
    <property type="entry name" value="HNHc"/>
    <property type="match status" value="1"/>
</dbReference>
<sequence>MTIHDISFDAIIAACDEYDELGKTQFLRKYGFRTAKTYMLFWNGKFYDSKAILGAAHGYISPNSLPLKSAEFSGGLAETVSVLESLGFEVVSDPPPSSNPNWTEAEVALAIQFYRGHAPKIPGKSSDELISLANEIRTAARMQGLRGNEKFRNADGVYMHLMHFQQLDPNYSGSAIGKSTALEEKIWSYSDKELNRAAEAVRTRISAFEKTGQVEQRIPEPNSAVLKLLIASSDPVESQLGHTLHLWQEAKRNQGKRASLGREPGQIKNSDAVSVIEQRVRSSASGFDEVTSTNESYEKIVIDHPDRFANDVIAIAKARLAEFDLATPTDDREELEAKIKEIILRPYMISEPPAGNPTPRREVSAGFVYVRDPRVVAYTRVRANGICELCAQPAPFKRPDGSHYLETHHVVPLAENGPDTPQNCAGVCPNCHRALHSAENKDHLAKTLMKKLASI</sequence>
<dbReference type="InterPro" id="IPR002711">
    <property type="entry name" value="HNH"/>
</dbReference>
<dbReference type="RefSeq" id="WP_169640307.1">
    <property type="nucleotide sequence ID" value="NZ_CP048788.1"/>
</dbReference>
<name>A0A858STH2_9RHOB</name>
<dbReference type="EMBL" id="CP048788">
    <property type="protein sequence ID" value="QJF51092.1"/>
    <property type="molecule type" value="Genomic_DNA"/>
</dbReference>
<dbReference type="Pfam" id="PF01844">
    <property type="entry name" value="HNH"/>
    <property type="match status" value="1"/>
</dbReference>
<proteinExistence type="predicted"/>
<dbReference type="Pfam" id="PF26345">
    <property type="entry name" value="ScoMcrA_N"/>
    <property type="match status" value="1"/>
</dbReference>
<organism evidence="2 3">
    <name type="scientific">Roseobacter ponti</name>
    <dbReference type="NCBI Taxonomy" id="1891787"/>
    <lineage>
        <taxon>Bacteria</taxon>
        <taxon>Pseudomonadati</taxon>
        <taxon>Pseudomonadota</taxon>
        <taxon>Alphaproteobacteria</taxon>
        <taxon>Rhodobacterales</taxon>
        <taxon>Roseobacteraceae</taxon>
        <taxon>Roseobacter</taxon>
    </lineage>
</organism>
<dbReference type="InterPro" id="IPR058807">
    <property type="entry name" value="ScoMcrA_N"/>
</dbReference>
<dbReference type="AlphaFoldDB" id="A0A858STH2"/>
<dbReference type="SMART" id="SM00507">
    <property type="entry name" value="HNHc"/>
    <property type="match status" value="1"/>
</dbReference>
<evidence type="ECO:0000313" key="2">
    <source>
        <dbReference type="EMBL" id="QJF51092.1"/>
    </source>
</evidence>